<comment type="caution">
    <text evidence="2">The sequence shown here is derived from an EMBL/GenBank/DDBJ whole genome shotgun (WGS) entry which is preliminary data.</text>
</comment>
<organism evidence="2 3">
    <name type="scientific">Anaeramoeba flamelloides</name>
    <dbReference type="NCBI Taxonomy" id="1746091"/>
    <lineage>
        <taxon>Eukaryota</taxon>
        <taxon>Metamonada</taxon>
        <taxon>Anaeramoebidae</taxon>
        <taxon>Anaeramoeba</taxon>
    </lineage>
</organism>
<feature type="compositionally biased region" description="Acidic residues" evidence="1">
    <location>
        <begin position="178"/>
        <end position="206"/>
    </location>
</feature>
<accession>A0ABQ8XI95</accession>
<reference evidence="2" key="1">
    <citation type="submission" date="2022-08" db="EMBL/GenBank/DDBJ databases">
        <title>Novel sulfate-reducing endosymbionts in the free-living metamonad Anaeramoeba.</title>
        <authorList>
            <person name="Jerlstrom-Hultqvist J."/>
            <person name="Cepicka I."/>
            <person name="Gallot-Lavallee L."/>
            <person name="Salas-Leiva D."/>
            <person name="Curtis B.A."/>
            <person name="Zahonova K."/>
            <person name="Pipaliya S."/>
            <person name="Dacks J."/>
            <person name="Roger A.J."/>
        </authorList>
    </citation>
    <scope>NUCLEOTIDE SEQUENCE</scope>
    <source>
        <strain evidence="2">Schooner1</strain>
    </source>
</reference>
<gene>
    <name evidence="2" type="ORF">M0813_04883</name>
</gene>
<feature type="region of interest" description="Disordered" evidence="1">
    <location>
        <begin position="119"/>
        <end position="300"/>
    </location>
</feature>
<name>A0ABQ8XI95_9EUKA</name>
<protein>
    <submittedName>
        <fullName evidence="2">Retinitis pigmentosa gtpase regulator a-related</fullName>
    </submittedName>
</protein>
<proteinExistence type="predicted"/>
<evidence type="ECO:0000256" key="1">
    <source>
        <dbReference type="SAM" id="MobiDB-lite"/>
    </source>
</evidence>
<dbReference type="Proteomes" id="UP001150062">
    <property type="component" value="Unassembled WGS sequence"/>
</dbReference>
<sequence>MDIAVPSLKYYNFKNELFQIHTHYSKELKTEEDQDQLQILLKKKENKKFLFESISKITKHYDQLERRPVANDEIYLLFEKRPIIQDKNITFLRNNKELKLDKNRYHFAVGILTEEMKKQIQSSSETESSSEVESNTESDKNKKSEESEESEESNEKKENDDESEESEENEEKNADQIINEEENKDENDDDNEEKEEEIDSVEDMEPTNEIQTPKKKKGGFVNRVMDFAKYLSPWKRGEDNLPKTEQKKKEELEQDLERKRSFQDSSEESEKEEEEEDDDDIVNNDDNLEQVKKRKKIIDN</sequence>
<feature type="compositionally biased region" description="Acidic residues" evidence="1">
    <location>
        <begin position="160"/>
        <end position="170"/>
    </location>
</feature>
<evidence type="ECO:0000313" key="3">
    <source>
        <dbReference type="Proteomes" id="UP001150062"/>
    </source>
</evidence>
<keyword evidence="3" id="KW-1185">Reference proteome</keyword>
<evidence type="ECO:0000313" key="2">
    <source>
        <dbReference type="EMBL" id="KAJ6232362.1"/>
    </source>
</evidence>
<dbReference type="EMBL" id="JAOAOG010000292">
    <property type="protein sequence ID" value="KAJ6232362.1"/>
    <property type="molecule type" value="Genomic_DNA"/>
</dbReference>
<feature type="compositionally biased region" description="Basic and acidic residues" evidence="1">
    <location>
        <begin position="235"/>
        <end position="262"/>
    </location>
</feature>
<feature type="compositionally biased region" description="Acidic residues" evidence="1">
    <location>
        <begin position="265"/>
        <end position="288"/>
    </location>
</feature>